<gene>
    <name evidence="1" type="ORF">DFR45_102101</name>
</gene>
<dbReference type="Pfam" id="PF07030">
    <property type="entry name" value="Phage_Mu_Gp36"/>
    <property type="match status" value="1"/>
</dbReference>
<protein>
    <submittedName>
        <fullName evidence="1">Uncharacterized protein DUF1320</fullName>
    </submittedName>
</protein>
<proteinExistence type="predicted"/>
<evidence type="ECO:0000313" key="2">
    <source>
        <dbReference type="Proteomes" id="UP000252174"/>
    </source>
</evidence>
<reference evidence="1 2" key="1">
    <citation type="submission" date="2018-07" db="EMBL/GenBank/DDBJ databases">
        <title>Genomic Encyclopedia of Type Strains, Phase IV (KMG-IV): sequencing the most valuable type-strain genomes for metagenomic binning, comparative biology and taxonomic classification.</title>
        <authorList>
            <person name="Goeker M."/>
        </authorList>
    </citation>
    <scope>NUCLEOTIDE SEQUENCE [LARGE SCALE GENOMIC DNA]</scope>
    <source>
        <strain evidence="1 2">DSM 100911</strain>
    </source>
</reference>
<dbReference type="AlphaFoldDB" id="A0A369AMU1"/>
<name>A0A369AMU1_9BURK</name>
<dbReference type="EMBL" id="QPJU01000002">
    <property type="protein sequence ID" value="RCX10700.1"/>
    <property type="molecule type" value="Genomic_DNA"/>
</dbReference>
<organism evidence="1 2">
    <name type="scientific">Extensimonas vulgaris</name>
    <dbReference type="NCBI Taxonomy" id="1031594"/>
    <lineage>
        <taxon>Bacteria</taxon>
        <taxon>Pseudomonadati</taxon>
        <taxon>Pseudomonadota</taxon>
        <taxon>Betaproteobacteria</taxon>
        <taxon>Burkholderiales</taxon>
        <taxon>Comamonadaceae</taxon>
        <taxon>Extensimonas</taxon>
    </lineage>
</organism>
<accession>A0A369AMU1</accession>
<keyword evidence="2" id="KW-1185">Reference proteome</keyword>
<dbReference type="OrthoDB" id="8908132at2"/>
<evidence type="ECO:0000313" key="1">
    <source>
        <dbReference type="EMBL" id="RCX10700.1"/>
    </source>
</evidence>
<dbReference type="InterPro" id="IPR009752">
    <property type="entry name" value="Phage_Mu_GpJ"/>
</dbReference>
<comment type="caution">
    <text evidence="1">The sequence shown here is derived from an EMBL/GenBank/DDBJ whole genome shotgun (WGS) entry which is preliminary data.</text>
</comment>
<dbReference type="RefSeq" id="WP_114482300.1">
    <property type="nucleotide sequence ID" value="NZ_QPJU01000002.1"/>
</dbReference>
<dbReference type="Proteomes" id="UP000252174">
    <property type="component" value="Unassembled WGS sequence"/>
</dbReference>
<sequence length="170" mass="17731">MTYASIADMARAATGGWDELAQRAATGSAAALVDGALLQAVEAQADLSAWSAEAEQAAIDALARLQDALERASRHADTYLFPRYRQVMPLAPELVAGSDLPGVVAAIAVKRLYGASVPEELRRGTQWADDYLAALAKGTVSLGAADTAVAQPAGATMVRTQPKAIDWSGY</sequence>